<dbReference type="FunFam" id="1.10.287.950:FF:000001">
    <property type="entry name" value="Methyl-accepting chemotaxis sensory transducer"/>
    <property type="match status" value="1"/>
</dbReference>
<gene>
    <name evidence="7" type="ORF">SG35_030020</name>
</gene>
<comment type="subcellular location">
    <subcellularLocation>
        <location evidence="1">Membrane</location>
    </subcellularLocation>
</comment>
<name>A0AAE9YZT9_9GAMM</name>
<evidence type="ECO:0000256" key="4">
    <source>
        <dbReference type="PROSITE-ProRule" id="PRU00284"/>
    </source>
</evidence>
<evidence type="ECO:0000259" key="6">
    <source>
        <dbReference type="PROSITE" id="PS50111"/>
    </source>
</evidence>
<dbReference type="PROSITE" id="PS50111">
    <property type="entry name" value="CHEMOTAXIS_TRANSDUC_2"/>
    <property type="match status" value="1"/>
</dbReference>
<evidence type="ECO:0000256" key="2">
    <source>
        <dbReference type="ARBA" id="ARBA00023224"/>
    </source>
</evidence>
<dbReference type="InterPro" id="IPR004089">
    <property type="entry name" value="MCPsignal_dom"/>
</dbReference>
<keyword evidence="5" id="KW-0472">Membrane</keyword>
<evidence type="ECO:0000313" key="7">
    <source>
        <dbReference type="EMBL" id="WDE02642.1"/>
    </source>
</evidence>
<dbReference type="AlphaFoldDB" id="A0AAE9YZT9"/>
<dbReference type="InterPro" id="IPR047347">
    <property type="entry name" value="YvaQ-like_sensor"/>
</dbReference>
<proteinExistence type="inferred from homology"/>
<dbReference type="Pfam" id="PF00015">
    <property type="entry name" value="MCPsignal"/>
    <property type="match status" value="1"/>
</dbReference>
<accession>A0AAE9YZT9</accession>
<reference evidence="7 8" key="2">
    <citation type="journal article" date="2022" name="Mar. Drugs">
        <title>Bioassay-Guided Fractionation Leads to the Detection of Cholic Acid Generated by the Rare Thalassomonas sp.</title>
        <authorList>
            <person name="Pheiffer F."/>
            <person name="Schneider Y.K."/>
            <person name="Hansen E.H."/>
            <person name="Andersen J.H."/>
            <person name="Isaksson J."/>
            <person name="Busche T."/>
            <person name="R C."/>
            <person name="Kalinowski J."/>
            <person name="Zyl L.V."/>
            <person name="Trindade M."/>
        </authorList>
    </citation>
    <scope>NUCLEOTIDE SEQUENCE [LARGE SCALE GENOMIC DNA]</scope>
    <source>
        <strain evidence="7 8">A5K-106</strain>
    </source>
</reference>
<dbReference type="PANTHER" id="PTHR32089:SF112">
    <property type="entry name" value="LYSOZYME-LIKE PROTEIN-RELATED"/>
    <property type="match status" value="1"/>
</dbReference>
<evidence type="ECO:0000256" key="5">
    <source>
        <dbReference type="SAM" id="Phobius"/>
    </source>
</evidence>
<keyword evidence="5" id="KW-1133">Transmembrane helix</keyword>
<dbReference type="GO" id="GO:0016020">
    <property type="term" value="C:membrane"/>
    <property type="evidence" value="ECO:0007669"/>
    <property type="project" value="UniProtKB-SubCell"/>
</dbReference>
<keyword evidence="5" id="KW-0812">Transmembrane</keyword>
<dbReference type="InterPro" id="IPR024478">
    <property type="entry name" value="HlyB_4HB_MCP"/>
</dbReference>
<feature type="transmembrane region" description="Helical" evidence="5">
    <location>
        <begin position="12"/>
        <end position="32"/>
    </location>
</feature>
<dbReference type="GO" id="GO:0007165">
    <property type="term" value="P:signal transduction"/>
    <property type="evidence" value="ECO:0007669"/>
    <property type="project" value="UniProtKB-KW"/>
</dbReference>
<dbReference type="CDD" id="cd19411">
    <property type="entry name" value="MCP2201-like_sensor"/>
    <property type="match status" value="1"/>
</dbReference>
<keyword evidence="8" id="KW-1185">Reference proteome</keyword>
<feature type="domain" description="Methyl-accepting transducer" evidence="6">
    <location>
        <begin position="274"/>
        <end position="510"/>
    </location>
</feature>
<evidence type="ECO:0000256" key="3">
    <source>
        <dbReference type="ARBA" id="ARBA00029447"/>
    </source>
</evidence>
<protein>
    <submittedName>
        <fullName evidence="7">Methyl-accepting chemotaxis protein</fullName>
    </submittedName>
</protein>
<evidence type="ECO:0000313" key="8">
    <source>
        <dbReference type="Proteomes" id="UP000032568"/>
    </source>
</evidence>
<dbReference type="SMART" id="SM00283">
    <property type="entry name" value="MA"/>
    <property type="match status" value="1"/>
</dbReference>
<dbReference type="GO" id="GO:0006935">
    <property type="term" value="P:chemotaxis"/>
    <property type="evidence" value="ECO:0007669"/>
    <property type="project" value="UniProtKB-ARBA"/>
</dbReference>
<dbReference type="CDD" id="cd11386">
    <property type="entry name" value="MCP_signal"/>
    <property type="match status" value="1"/>
</dbReference>
<keyword evidence="2 4" id="KW-0807">Transducer</keyword>
<dbReference type="Pfam" id="PF12729">
    <property type="entry name" value="4HB_MCP_1"/>
    <property type="match status" value="1"/>
</dbReference>
<evidence type="ECO:0000256" key="1">
    <source>
        <dbReference type="ARBA" id="ARBA00004370"/>
    </source>
</evidence>
<reference evidence="7 8" key="1">
    <citation type="journal article" date="2015" name="Genome Announc.">
        <title>Draft Genome Sequences of Marine Isolates of Thalassomonas viridans and Thalassomonas actiniarum.</title>
        <authorList>
            <person name="Olonade I."/>
            <person name="van Zyl L.J."/>
            <person name="Trindade M."/>
        </authorList>
    </citation>
    <scope>NUCLEOTIDE SEQUENCE [LARGE SCALE GENOMIC DNA]</scope>
    <source>
        <strain evidence="7 8">A5K-106</strain>
    </source>
</reference>
<dbReference type="KEGG" id="tact:SG35_030020"/>
<dbReference type="RefSeq" id="WP_044835620.1">
    <property type="nucleotide sequence ID" value="NZ_CP059736.1"/>
</dbReference>
<dbReference type="Gene3D" id="1.10.287.950">
    <property type="entry name" value="Methyl-accepting chemotaxis protein"/>
    <property type="match status" value="1"/>
</dbReference>
<sequence>MNFLTRLTIKSRLSIGFGIILLLMIILTVMGIQKVNFIDQTLSEITDINSVKQRYAINYRGSVHDRGIAIRDVAIAGSAGEVAAFEQEIKELAAFYAESEVKLGQMLSSGYDFTAQERRILSEIDDIQERTLPILERIIQGKKQDENVNQMVLTQARPAIIAWLNAINEFIDYQESANQKATPEARDVASSFEGLMFTLSGIAIVISIFVGLLIERSLRQSLGGEPFEAENALTAIAGGNLNVEIQTRHPGSMLGSLDTMKSQISSTVSNIVEASKQLSLQVGEVSNGSVGVLDAASQQAALTQETASQLDSMRTNIDEVSQIASHTEENSSMTVSYAKQGRDAISESAEEMDRVSQSVSGMVEQIRSLAEDTKQIGGIVSVISGISEQTNLLALNAAIEAARAGESGRGFAVVADEVRQLAQRTGEATAEIEAMIKQIQGETAASVAAIEKTQPQVENGRALTLKGSEFLENIEQQAMDSLSRVQEVARAASEQVSAIGDINKAMEDISQMSNSTITSLDHNKIAMDALNALSEELKDNVSYFKL</sequence>
<dbReference type="PANTHER" id="PTHR32089">
    <property type="entry name" value="METHYL-ACCEPTING CHEMOTAXIS PROTEIN MCPB"/>
    <property type="match status" value="1"/>
</dbReference>
<comment type="similarity">
    <text evidence="3">Belongs to the methyl-accepting chemotaxis (MCP) protein family.</text>
</comment>
<dbReference type="Proteomes" id="UP000032568">
    <property type="component" value="Chromosome pTact"/>
</dbReference>
<dbReference type="SUPFAM" id="SSF58104">
    <property type="entry name" value="Methyl-accepting chemotaxis protein (MCP) signaling domain"/>
    <property type="match status" value="1"/>
</dbReference>
<organism evidence="7 8">
    <name type="scientific">Thalassomonas actiniarum</name>
    <dbReference type="NCBI Taxonomy" id="485447"/>
    <lineage>
        <taxon>Bacteria</taxon>
        <taxon>Pseudomonadati</taxon>
        <taxon>Pseudomonadota</taxon>
        <taxon>Gammaproteobacteria</taxon>
        <taxon>Alteromonadales</taxon>
        <taxon>Colwelliaceae</taxon>
        <taxon>Thalassomonas</taxon>
    </lineage>
</organism>
<dbReference type="EMBL" id="CP059736">
    <property type="protein sequence ID" value="WDE02642.1"/>
    <property type="molecule type" value="Genomic_DNA"/>
</dbReference>